<sequence length="35" mass="3666">MIDLTNDGNYDVVLTISGSAIASLTPDGNENLVNE</sequence>
<evidence type="ECO:0000313" key="2">
    <source>
        <dbReference type="Proteomes" id="UP000300142"/>
    </source>
</evidence>
<name>A0A479ZW15_9CYAN</name>
<organism evidence="1 2">
    <name type="scientific">Sphaerospermopsis reniformis</name>
    <dbReference type="NCBI Taxonomy" id="531300"/>
    <lineage>
        <taxon>Bacteria</taxon>
        <taxon>Bacillati</taxon>
        <taxon>Cyanobacteriota</taxon>
        <taxon>Cyanophyceae</taxon>
        <taxon>Nostocales</taxon>
        <taxon>Aphanizomenonaceae</taxon>
        <taxon>Sphaerospermopsis</taxon>
    </lineage>
</organism>
<protein>
    <submittedName>
        <fullName evidence="1">Uncharacterized protein</fullName>
    </submittedName>
</protein>
<proteinExistence type="predicted"/>
<evidence type="ECO:0000313" key="1">
    <source>
        <dbReference type="EMBL" id="GCL35713.1"/>
    </source>
</evidence>
<comment type="caution">
    <text evidence="1">The sequence shown here is derived from an EMBL/GenBank/DDBJ whole genome shotgun (WGS) entry which is preliminary data.</text>
</comment>
<reference evidence="2" key="1">
    <citation type="submission" date="2019-02" db="EMBL/GenBank/DDBJ databases">
        <title>Draft genome sequence of Sphaerospermopsis reniformis NIES-1949.</title>
        <authorList>
            <person name="Yamaguchi H."/>
            <person name="Suzuki S."/>
            <person name="Kawachi M."/>
        </authorList>
    </citation>
    <scope>NUCLEOTIDE SEQUENCE [LARGE SCALE GENOMIC DNA]</scope>
    <source>
        <strain evidence="2">NIES-1949</strain>
    </source>
</reference>
<dbReference type="Proteomes" id="UP000300142">
    <property type="component" value="Unassembled WGS sequence"/>
</dbReference>
<gene>
    <name evidence="1" type="ORF">SR1949_08100</name>
</gene>
<accession>A0A479ZW15</accession>
<keyword evidence="2" id="KW-1185">Reference proteome</keyword>
<dbReference type="AlphaFoldDB" id="A0A479ZW15"/>
<dbReference type="EMBL" id="BJCE01000016">
    <property type="protein sequence ID" value="GCL35713.1"/>
    <property type="molecule type" value="Genomic_DNA"/>
</dbReference>